<feature type="signal peptide" evidence="2">
    <location>
        <begin position="1"/>
        <end position="20"/>
    </location>
</feature>
<sequence>MRLCHRLLVLISLGSGLLRAEEAAPVKAAELIPPYAYCVGYVLRDPVEGDIHGKAVEVAADAPKTEAKPENPQGLGRPANGILQEGEPLVNVAALTALTTAQVRLTPEQAKRVLTAASTDGKRFPVMEAYEPHHAFVFYSEQGQPLGCVELSLSCNAVKLGPQPGAASQSLSRFDLKSMATLVAELKLPLTPYKALKDFDKDKQEELKFAAKVKEEQKKELNRMKKELEKKAKDDPEAAKELEGVREKIELLEKK</sequence>
<keyword evidence="4" id="KW-1185">Reference proteome</keyword>
<feature type="coiled-coil region" evidence="1">
    <location>
        <begin position="207"/>
        <end position="234"/>
    </location>
</feature>
<dbReference type="KEGG" id="luo:HHL09_19230"/>
<gene>
    <name evidence="3" type="ORF">HHL09_19230</name>
</gene>
<feature type="chain" id="PRO_5032510710" evidence="2">
    <location>
        <begin position="21"/>
        <end position="255"/>
    </location>
</feature>
<keyword evidence="2" id="KW-0732">Signal</keyword>
<dbReference type="AlphaFoldDB" id="A0A858RM76"/>
<evidence type="ECO:0000313" key="3">
    <source>
        <dbReference type="EMBL" id="QJE97825.1"/>
    </source>
</evidence>
<protein>
    <submittedName>
        <fullName evidence="3">DUF1682 domain-containing protein</fullName>
    </submittedName>
</protein>
<dbReference type="Proteomes" id="UP000501812">
    <property type="component" value="Chromosome"/>
</dbReference>
<dbReference type="EMBL" id="CP051774">
    <property type="protein sequence ID" value="QJE97825.1"/>
    <property type="molecule type" value="Genomic_DNA"/>
</dbReference>
<evidence type="ECO:0000256" key="1">
    <source>
        <dbReference type="SAM" id="Coils"/>
    </source>
</evidence>
<name>A0A858RM76_9BACT</name>
<proteinExistence type="predicted"/>
<evidence type="ECO:0000256" key="2">
    <source>
        <dbReference type="SAM" id="SignalP"/>
    </source>
</evidence>
<reference evidence="3 4" key="1">
    <citation type="submission" date="2020-04" db="EMBL/GenBank/DDBJ databases">
        <title>Luteolibacter sp. G-1-1-1 isolated from soil.</title>
        <authorList>
            <person name="Dahal R.H."/>
        </authorList>
    </citation>
    <scope>NUCLEOTIDE SEQUENCE [LARGE SCALE GENOMIC DNA]</scope>
    <source>
        <strain evidence="3 4">G-1-1-1</strain>
    </source>
</reference>
<dbReference type="RefSeq" id="WP_169456251.1">
    <property type="nucleotide sequence ID" value="NZ_CP051774.1"/>
</dbReference>
<keyword evidence="1" id="KW-0175">Coiled coil</keyword>
<accession>A0A858RM76</accession>
<organism evidence="3 4">
    <name type="scientific">Luteolibacter luteus</name>
    <dbReference type="NCBI Taxonomy" id="2728835"/>
    <lineage>
        <taxon>Bacteria</taxon>
        <taxon>Pseudomonadati</taxon>
        <taxon>Verrucomicrobiota</taxon>
        <taxon>Verrucomicrobiia</taxon>
        <taxon>Verrucomicrobiales</taxon>
        <taxon>Verrucomicrobiaceae</taxon>
        <taxon>Luteolibacter</taxon>
    </lineage>
</organism>
<evidence type="ECO:0000313" key="4">
    <source>
        <dbReference type="Proteomes" id="UP000501812"/>
    </source>
</evidence>